<dbReference type="RefSeq" id="WP_121240374.1">
    <property type="nucleotide sequence ID" value="NZ_BHVV01000002.1"/>
</dbReference>
<evidence type="ECO:0000313" key="1">
    <source>
        <dbReference type="EMBL" id="RLJ68480.1"/>
    </source>
</evidence>
<dbReference type="Proteomes" id="UP000268908">
    <property type="component" value="Unassembled WGS sequence"/>
</dbReference>
<evidence type="ECO:0000313" key="2">
    <source>
        <dbReference type="Proteomes" id="UP000268908"/>
    </source>
</evidence>
<keyword evidence="1" id="KW-0808">Transferase</keyword>
<organism evidence="1 2">
    <name type="scientific">Sulfurisoma sediminicola</name>
    <dbReference type="NCBI Taxonomy" id="1381557"/>
    <lineage>
        <taxon>Bacteria</taxon>
        <taxon>Pseudomonadati</taxon>
        <taxon>Pseudomonadota</taxon>
        <taxon>Betaproteobacteria</taxon>
        <taxon>Nitrosomonadales</taxon>
        <taxon>Sterolibacteriaceae</taxon>
        <taxon>Sulfurisoma</taxon>
    </lineage>
</organism>
<dbReference type="PANTHER" id="PTHR21015">
    <property type="entry name" value="UDP-N-ACETYLGLUCOSAMINE--N-ACETYLMURAMYL-(PENTAPEPTIDE) PYROPHOSPHORYL-UNDECAPRENOL N-ACETYLGLUCOSAMINE TRANSFERASE 1"/>
    <property type="match status" value="1"/>
</dbReference>
<proteinExistence type="predicted"/>
<name>A0A497XM51_9PROT</name>
<dbReference type="Gene3D" id="3.40.50.2000">
    <property type="entry name" value="Glycogen Phosphorylase B"/>
    <property type="match status" value="2"/>
</dbReference>
<reference evidence="1 2" key="1">
    <citation type="submission" date="2018-10" db="EMBL/GenBank/DDBJ databases">
        <title>Genomic Encyclopedia of Type Strains, Phase IV (KMG-IV): sequencing the most valuable type-strain genomes for metagenomic binning, comparative biology and taxonomic classification.</title>
        <authorList>
            <person name="Goeker M."/>
        </authorList>
    </citation>
    <scope>NUCLEOTIDE SEQUENCE [LARGE SCALE GENOMIC DNA]</scope>
    <source>
        <strain evidence="1 2">DSM 26916</strain>
    </source>
</reference>
<dbReference type="GO" id="GO:0016757">
    <property type="term" value="F:glycosyltransferase activity"/>
    <property type="evidence" value="ECO:0007669"/>
    <property type="project" value="TreeGrafter"/>
</dbReference>
<gene>
    <name evidence="1" type="ORF">DFR35_1042</name>
</gene>
<comment type="caution">
    <text evidence="1">The sequence shown here is derived from an EMBL/GenBank/DDBJ whole genome shotgun (WGS) entry which is preliminary data.</text>
</comment>
<dbReference type="AlphaFoldDB" id="A0A497XM51"/>
<keyword evidence="2" id="KW-1185">Reference proteome</keyword>
<dbReference type="OrthoDB" id="271062at2"/>
<protein>
    <submittedName>
        <fullName evidence="1">UDP:flavonoid glycosyltransferase YjiC (YdhE family)</fullName>
    </submittedName>
</protein>
<dbReference type="PANTHER" id="PTHR21015:SF22">
    <property type="entry name" value="GLYCOSYLTRANSFERASE"/>
    <property type="match status" value="1"/>
</dbReference>
<accession>A0A497XM51</accession>
<dbReference type="SUPFAM" id="SSF53756">
    <property type="entry name" value="UDP-Glycosyltransferase/glycogen phosphorylase"/>
    <property type="match status" value="1"/>
</dbReference>
<sequence>MSLSVFYGWEFGENLGHIGCFLPLARVLRETGHTVHWTVASSTSAARLLDREGFAWLPAPQCPEKPRQGPPLTYADILLRFGYADASDLLGLTVAWRELMKLTGAQVVLADHAPTAQLAARTLDVPTVIFGSGFYVPPRQIPTPNMRPWIPLPPEQLAAIERPALASVNAVMERFGKPPLDGIAQLFDVAEDTLLGFPELDHYAERGPARYWGNLPDAGVGEPAPWPAVPGKRLFAYLRAGCRHHEAALAALHALGQPTVVFFPGAPEALLARFAAPHMAFVRNPLDLARTGKEADAAITYGSLSTTSRFLLAGKPLLLLPGHLEQFLMARRVEQMGAGLLVDPEMPASDLPQKLQQVVFDPFFAGNAQAFARKYAAFPQEVVIGNLVRRIEEICS</sequence>
<dbReference type="EMBL" id="RCCI01000004">
    <property type="protein sequence ID" value="RLJ68480.1"/>
    <property type="molecule type" value="Genomic_DNA"/>
</dbReference>